<gene>
    <name evidence="2" type="ORF">GRX66_13610</name>
</gene>
<protein>
    <submittedName>
        <fullName evidence="2">Uncharacterized protein</fullName>
    </submittedName>
</protein>
<comment type="caution">
    <text evidence="2">The sequence shown here is derived from an EMBL/GenBank/DDBJ whole genome shotgun (WGS) entry which is preliminary data.</text>
</comment>
<organism evidence="2 3">
    <name type="scientific">Halobacterium bonnevillei</name>
    <dbReference type="NCBI Taxonomy" id="2692200"/>
    <lineage>
        <taxon>Archaea</taxon>
        <taxon>Methanobacteriati</taxon>
        <taxon>Methanobacteriota</taxon>
        <taxon>Stenosarchaea group</taxon>
        <taxon>Halobacteria</taxon>
        <taxon>Halobacteriales</taxon>
        <taxon>Halobacteriaceae</taxon>
        <taxon>Halobacterium</taxon>
    </lineage>
</organism>
<feature type="region of interest" description="Disordered" evidence="1">
    <location>
        <begin position="20"/>
        <end position="59"/>
    </location>
</feature>
<name>A0A6B0SRG8_9EURY</name>
<evidence type="ECO:0000256" key="1">
    <source>
        <dbReference type="SAM" id="MobiDB-lite"/>
    </source>
</evidence>
<sequence>MERRTFPASVSAAVPLALAGCMGGQDEPSNTTTEQPETTEATETTETTESPDQSGPLSLGDEVNLSGDRAFAALEAGASAFVVTRGRGDDRIHAVAEERYVTVKFAPSGISDYETFVEENVTLALNGEEEFGDPVFPIGGGPNRFDAAYSIPTDLTPYTATVSLETGDGSVEWEFDARDIEAISQNVDYEVGSLSAPESVPAGEDFTAELPVDNGGGGLTFYAVVEDTANAPTLVSEDLPASEETVVEIDATAPDTDEDAFEFTVDWDHGEDSTSVAIE</sequence>
<proteinExistence type="predicted"/>
<dbReference type="OrthoDB" id="253389at2157"/>
<feature type="compositionally biased region" description="Low complexity" evidence="1">
    <location>
        <begin position="31"/>
        <end position="48"/>
    </location>
</feature>
<dbReference type="PROSITE" id="PS51257">
    <property type="entry name" value="PROKAR_LIPOPROTEIN"/>
    <property type="match status" value="1"/>
</dbReference>
<dbReference type="Proteomes" id="UP000471521">
    <property type="component" value="Unassembled WGS sequence"/>
</dbReference>
<evidence type="ECO:0000313" key="3">
    <source>
        <dbReference type="Proteomes" id="UP000471521"/>
    </source>
</evidence>
<evidence type="ECO:0000313" key="2">
    <source>
        <dbReference type="EMBL" id="MXR21592.1"/>
    </source>
</evidence>
<dbReference type="RefSeq" id="WP_159527048.1">
    <property type="nucleotide sequence ID" value="NZ_WUUU01000129.1"/>
</dbReference>
<keyword evidence="3" id="KW-1185">Reference proteome</keyword>
<dbReference type="EMBL" id="WUUU01000129">
    <property type="protein sequence ID" value="MXR21592.1"/>
    <property type="molecule type" value="Genomic_DNA"/>
</dbReference>
<accession>A0A6B0SRG8</accession>
<reference evidence="2 3" key="1">
    <citation type="submission" date="2019-12" db="EMBL/GenBank/DDBJ databases">
        <title>Isolation and characterization of three novel carbon monoxide-oxidizing members of Halobacteria from salione crusts and soils.</title>
        <authorList>
            <person name="Myers M.R."/>
            <person name="King G.M."/>
        </authorList>
    </citation>
    <scope>NUCLEOTIDE SEQUENCE [LARGE SCALE GENOMIC DNA]</scope>
    <source>
        <strain evidence="2 3">PCN9</strain>
    </source>
</reference>
<dbReference type="AlphaFoldDB" id="A0A6B0SRG8"/>